<dbReference type="GeneID" id="97126603"/>
<evidence type="ECO:0000259" key="1">
    <source>
        <dbReference type="Pfam" id="PF14564"/>
    </source>
</evidence>
<gene>
    <name evidence="2" type="ORF">ID854_11815</name>
</gene>
<dbReference type="AlphaFoldDB" id="A0AAW3YXS9"/>
<dbReference type="Pfam" id="PF14564">
    <property type="entry name" value="Membrane_bind"/>
    <property type="match status" value="1"/>
</dbReference>
<feature type="domain" description="Calcium-dependent cell adhesion molecule 1 membrane-binding" evidence="1">
    <location>
        <begin position="17"/>
        <end position="130"/>
    </location>
</feature>
<dbReference type="RefSeq" id="WP_038241942.1">
    <property type="nucleotide sequence ID" value="NZ_CAWNPE010000001.1"/>
</dbReference>
<dbReference type="EMBL" id="JACXBF010000258">
    <property type="protein sequence ID" value="MBD2801123.1"/>
    <property type="molecule type" value="Genomic_DNA"/>
</dbReference>
<protein>
    <recommendedName>
        <fullName evidence="1">Calcium-dependent cell adhesion molecule 1 membrane-binding domain-containing protein</fullName>
    </recommendedName>
</protein>
<organism evidence="2">
    <name type="scientific">Xenorhabdus szentirmaii</name>
    <dbReference type="NCBI Taxonomy" id="290112"/>
    <lineage>
        <taxon>Bacteria</taxon>
        <taxon>Pseudomonadati</taxon>
        <taxon>Pseudomonadota</taxon>
        <taxon>Gammaproteobacteria</taxon>
        <taxon>Enterobacterales</taxon>
        <taxon>Morganellaceae</taxon>
        <taxon>Xenorhabdus</taxon>
    </lineage>
</organism>
<dbReference type="Proteomes" id="UP001193920">
    <property type="component" value="Unassembled WGS sequence"/>
</dbReference>
<sequence length="132" mass="14477">MIGTSDVRSHQKANFSISLKLIDTTGAKSGTYLMILDADGFGEAKVPSVEVGGNMEYVRIPSEASSNDIACAIYIRNKETRSYPLVGTLYLIYSPSSGVVDITTMKISLESQLDLDVDRIDNTTFNFKLKNK</sequence>
<comment type="caution">
    <text evidence="2">The sequence shown here is derived from an EMBL/GenBank/DDBJ whole genome shotgun (WGS) entry which is preliminary data.</text>
</comment>
<dbReference type="InterPro" id="IPR038423">
    <property type="entry name" value="CAD_C_sf"/>
</dbReference>
<reference evidence="2" key="2">
    <citation type="journal article" date="2024" name="Toxins">
        <title>Genome Sequence Analysis of Native Xenorhabdus Strains Isolated from Entomopathogenic Nematodes in Argentina.</title>
        <authorList>
            <person name="Palma L."/>
            <person name="Frizzo L."/>
            <person name="Kaiser S."/>
            <person name="Berry C."/>
            <person name="Caballero P."/>
            <person name="Bode H.B."/>
            <person name="Del Valle E.E."/>
        </authorList>
    </citation>
    <scope>NUCLEOTIDE SEQUENCE</scope>
    <source>
        <strain evidence="2">M</strain>
    </source>
</reference>
<dbReference type="InterPro" id="IPR029283">
    <property type="entry name" value="Membrane-bd"/>
</dbReference>
<dbReference type="Gene3D" id="2.60.40.1720">
    <property type="entry name" value="Calcium-dependent cell adhesion molecule-1"/>
    <property type="match status" value="1"/>
</dbReference>
<evidence type="ECO:0000313" key="2">
    <source>
        <dbReference type="EMBL" id="MBD2801123.1"/>
    </source>
</evidence>
<accession>A0AAW3YXS9</accession>
<proteinExistence type="predicted"/>
<reference evidence="2" key="1">
    <citation type="submission" date="2020-09" db="EMBL/GenBank/DDBJ databases">
        <authorList>
            <person name="Palma L."/>
            <person name="Caballero P."/>
            <person name="Berry C."/>
            <person name="Del Valle E."/>
        </authorList>
    </citation>
    <scope>NUCLEOTIDE SEQUENCE</scope>
    <source>
        <strain evidence="2">M</strain>
    </source>
</reference>
<name>A0AAW3YXS9_9GAMM</name>